<dbReference type="PATRIC" id="fig|552518.3.peg.372"/>
<dbReference type="GO" id="GO:0008360">
    <property type="term" value="P:regulation of cell shape"/>
    <property type="evidence" value="ECO:0007669"/>
    <property type="project" value="UniProtKB-KW"/>
</dbReference>
<evidence type="ECO:0000256" key="7">
    <source>
        <dbReference type="HAMAP-Rule" id="MF_00258"/>
    </source>
</evidence>
<dbReference type="AlphaFoldDB" id="A0A0F3IWY5"/>
<dbReference type="InterPro" id="IPR004391">
    <property type="entry name" value="Glu_race"/>
</dbReference>
<dbReference type="EMBL" id="LAJY01000013">
    <property type="protein sequence ID" value="KJV11053.1"/>
    <property type="molecule type" value="Genomic_DNA"/>
</dbReference>
<keyword evidence="4 7" id="KW-0573">Peptidoglycan synthesis</keyword>
<keyword evidence="5 7" id="KW-0413">Isomerase</keyword>
<evidence type="ECO:0000256" key="4">
    <source>
        <dbReference type="ARBA" id="ARBA00022984"/>
    </source>
</evidence>
<dbReference type="InterPro" id="IPR001920">
    <property type="entry name" value="Asp/Glu_race"/>
</dbReference>
<comment type="pathway">
    <text evidence="7">Cell wall biogenesis; peptidoglycan biosynthesis.</text>
</comment>
<accession>A0A0F3IWY5</accession>
<evidence type="ECO:0000256" key="3">
    <source>
        <dbReference type="ARBA" id="ARBA00022960"/>
    </source>
</evidence>
<dbReference type="PANTHER" id="PTHR21198:SF2">
    <property type="entry name" value="GLUTAMATE RACEMASE"/>
    <property type="match status" value="1"/>
</dbReference>
<feature type="binding site" evidence="7">
    <location>
        <begin position="43"/>
        <end position="44"/>
    </location>
    <ligand>
        <name>substrate</name>
    </ligand>
</feature>
<feature type="binding site" evidence="7">
    <location>
        <begin position="76"/>
        <end position="77"/>
    </location>
    <ligand>
        <name>substrate</name>
    </ligand>
</feature>
<organism evidence="8 9">
    <name type="scientific">Elstera litoralis</name>
    <dbReference type="NCBI Taxonomy" id="552518"/>
    <lineage>
        <taxon>Bacteria</taxon>
        <taxon>Pseudomonadati</taxon>
        <taxon>Pseudomonadota</taxon>
        <taxon>Alphaproteobacteria</taxon>
        <taxon>Rhodospirillales</taxon>
        <taxon>Rhodospirillaceae</taxon>
        <taxon>Elstera</taxon>
    </lineage>
</organism>
<keyword evidence="3 7" id="KW-0133">Cell shape</keyword>
<gene>
    <name evidence="7" type="primary">murI</name>
    <name evidence="8" type="ORF">VZ95_00820</name>
</gene>
<name>A0A0F3IWY5_9PROT</name>
<dbReference type="Proteomes" id="UP000033774">
    <property type="component" value="Unassembled WGS sequence"/>
</dbReference>
<comment type="similarity">
    <text evidence="7">Belongs to the aspartate/glutamate racemases family.</text>
</comment>
<keyword evidence="6 7" id="KW-0961">Cell wall biogenesis/degradation</keyword>
<sequence length="268" mass="27956">MTPPRPLLIFDSGLGGLSVVEALRVQKPQGAIAYLADSAWLPYGTKADDVLLARIESLLVETCAELDPCGLVVACNTASTIALPALRARLSIPVIGTVPAVKPACEGSRSGVIGLLATPATVNRPYIDDLMARHGAGVTLHRHGSAKLVLMAEAALRGGALDPVAVAEELAPLTDVPDLDTIILGCTHFPLIRVALENSAPGLSFLDSAAAIARRVAEVVPDWAEGPSCGFFTAPEDTHLLSPCLARLGIPKFFGAWTPDEGKDFDAV</sequence>
<dbReference type="InterPro" id="IPR015942">
    <property type="entry name" value="Asp/Glu/hydantoin_racemase"/>
</dbReference>
<dbReference type="GO" id="GO:0071555">
    <property type="term" value="P:cell wall organization"/>
    <property type="evidence" value="ECO:0007669"/>
    <property type="project" value="UniProtKB-KW"/>
</dbReference>
<comment type="function">
    <text evidence="7">Provides the (R)-glutamate required for cell wall biosynthesis.</text>
</comment>
<keyword evidence="9" id="KW-1185">Reference proteome</keyword>
<dbReference type="HAMAP" id="MF_00258">
    <property type="entry name" value="Glu_racemase"/>
    <property type="match status" value="1"/>
</dbReference>
<evidence type="ECO:0000256" key="1">
    <source>
        <dbReference type="ARBA" id="ARBA00001602"/>
    </source>
</evidence>
<dbReference type="PROSITE" id="PS00923">
    <property type="entry name" value="ASP_GLU_RACEMASE_1"/>
    <property type="match status" value="1"/>
</dbReference>
<dbReference type="InterPro" id="IPR033134">
    <property type="entry name" value="Asp/Glu_racemase_AS_2"/>
</dbReference>
<evidence type="ECO:0000313" key="8">
    <source>
        <dbReference type="EMBL" id="KJV11053.1"/>
    </source>
</evidence>
<dbReference type="NCBIfam" id="TIGR00067">
    <property type="entry name" value="glut_race"/>
    <property type="match status" value="1"/>
</dbReference>
<dbReference type="Gene3D" id="3.40.50.1860">
    <property type="match status" value="2"/>
</dbReference>
<dbReference type="UniPathway" id="UPA00219"/>
<protein>
    <recommendedName>
        <fullName evidence="2 7">Glutamate racemase</fullName>
        <ecNumber evidence="2 7">5.1.1.3</ecNumber>
    </recommendedName>
</protein>
<feature type="binding site" evidence="7">
    <location>
        <begin position="187"/>
        <end position="188"/>
    </location>
    <ligand>
        <name>substrate</name>
    </ligand>
</feature>
<reference evidence="8 9" key="1">
    <citation type="submission" date="2015-03" db="EMBL/GenBank/DDBJ databases">
        <title>Draft genome sequence of Elstera litoralis.</title>
        <authorList>
            <person name="Rahalkar M.C."/>
            <person name="Dhakephalkar P.K."/>
            <person name="Pore S.D."/>
            <person name="Arora P."/>
            <person name="Kapse N.G."/>
            <person name="Pandit P.S."/>
        </authorList>
    </citation>
    <scope>NUCLEOTIDE SEQUENCE [LARGE SCALE GENOMIC DNA]</scope>
    <source>
        <strain evidence="8 9">Dia-1</strain>
    </source>
</reference>
<dbReference type="PROSITE" id="PS00924">
    <property type="entry name" value="ASP_GLU_RACEMASE_2"/>
    <property type="match status" value="1"/>
</dbReference>
<dbReference type="RefSeq" id="WP_045774195.1">
    <property type="nucleotide sequence ID" value="NZ_LAJY01000013.1"/>
</dbReference>
<dbReference type="OrthoDB" id="9801055at2"/>
<evidence type="ECO:0000256" key="5">
    <source>
        <dbReference type="ARBA" id="ARBA00023235"/>
    </source>
</evidence>
<comment type="caution">
    <text evidence="8">The sequence shown here is derived from an EMBL/GenBank/DDBJ whole genome shotgun (WGS) entry which is preliminary data.</text>
</comment>
<dbReference type="SUPFAM" id="SSF53681">
    <property type="entry name" value="Aspartate/glutamate racemase"/>
    <property type="match status" value="2"/>
</dbReference>
<evidence type="ECO:0000256" key="6">
    <source>
        <dbReference type="ARBA" id="ARBA00023316"/>
    </source>
</evidence>
<dbReference type="GO" id="GO:0009252">
    <property type="term" value="P:peptidoglycan biosynthetic process"/>
    <property type="evidence" value="ECO:0007669"/>
    <property type="project" value="UniProtKB-UniRule"/>
</dbReference>
<evidence type="ECO:0000256" key="2">
    <source>
        <dbReference type="ARBA" id="ARBA00013090"/>
    </source>
</evidence>
<feature type="active site" description="Proton donor/acceptor" evidence="7">
    <location>
        <position position="186"/>
    </location>
</feature>
<dbReference type="InterPro" id="IPR018187">
    <property type="entry name" value="Asp/Glu_racemase_AS_1"/>
</dbReference>
<feature type="binding site" evidence="7">
    <location>
        <begin position="11"/>
        <end position="12"/>
    </location>
    <ligand>
        <name>substrate</name>
    </ligand>
</feature>
<evidence type="ECO:0000313" key="9">
    <source>
        <dbReference type="Proteomes" id="UP000033774"/>
    </source>
</evidence>
<feature type="active site" description="Proton donor/acceptor" evidence="7">
    <location>
        <position position="75"/>
    </location>
</feature>
<dbReference type="EC" id="5.1.1.3" evidence="2 7"/>
<dbReference type="Pfam" id="PF01177">
    <property type="entry name" value="Asp_Glu_race"/>
    <property type="match status" value="1"/>
</dbReference>
<comment type="catalytic activity">
    <reaction evidence="1 7">
        <text>L-glutamate = D-glutamate</text>
        <dbReference type="Rhea" id="RHEA:12813"/>
        <dbReference type="ChEBI" id="CHEBI:29985"/>
        <dbReference type="ChEBI" id="CHEBI:29986"/>
        <dbReference type="EC" id="5.1.1.3"/>
    </reaction>
</comment>
<proteinExistence type="inferred from homology"/>
<dbReference type="GO" id="GO:0008881">
    <property type="term" value="F:glutamate racemase activity"/>
    <property type="evidence" value="ECO:0007669"/>
    <property type="project" value="UniProtKB-UniRule"/>
</dbReference>
<dbReference type="PANTHER" id="PTHR21198">
    <property type="entry name" value="GLUTAMATE RACEMASE"/>
    <property type="match status" value="1"/>
</dbReference>